<dbReference type="RefSeq" id="WP_034638753.1">
    <property type="nucleotide sequence ID" value="NZ_CBCSJC010000005.1"/>
</dbReference>
<dbReference type="InterPro" id="IPR032710">
    <property type="entry name" value="NTF2-like_dom_sf"/>
</dbReference>
<evidence type="ECO:0008006" key="3">
    <source>
        <dbReference type="Google" id="ProtNLM"/>
    </source>
</evidence>
<sequence length="157" mass="17986">MIKKILVSVGIGALLVGCNSNEEKIEEKERTIQEQEMIEMTEEDEQSLKQLVNQYVQTINENLFEEHMSLYSSSAMNFDDTKAQKEADFKRGNVQVELLTTDVKKFEGDYAVIETTEKENKNSKVVEKKVQYGIGKESGGWKIEDVRIIEKKESEAL</sequence>
<organism evidence="1 2">
    <name type="scientific">Bacillus manliponensis</name>
    <dbReference type="NCBI Taxonomy" id="574376"/>
    <lineage>
        <taxon>Bacteria</taxon>
        <taxon>Bacillati</taxon>
        <taxon>Bacillota</taxon>
        <taxon>Bacilli</taxon>
        <taxon>Bacillales</taxon>
        <taxon>Bacillaceae</taxon>
        <taxon>Bacillus</taxon>
        <taxon>Bacillus cereus group</taxon>
    </lineage>
</organism>
<dbReference type="Proteomes" id="UP000027822">
    <property type="component" value="Unassembled WGS sequence"/>
</dbReference>
<dbReference type="OrthoDB" id="2939091at2"/>
<dbReference type="SUPFAM" id="SSF54427">
    <property type="entry name" value="NTF2-like"/>
    <property type="match status" value="1"/>
</dbReference>
<dbReference type="EMBL" id="JOTN01000007">
    <property type="protein sequence ID" value="KEK19453.1"/>
    <property type="molecule type" value="Genomic_DNA"/>
</dbReference>
<name>A0A073KB02_9BACI</name>
<keyword evidence="2" id="KW-1185">Reference proteome</keyword>
<accession>A0A073KB02</accession>
<dbReference type="PROSITE" id="PS51257">
    <property type="entry name" value="PROKAR_LIPOPROTEIN"/>
    <property type="match status" value="1"/>
</dbReference>
<protein>
    <recommendedName>
        <fullName evidence="3">Lipoprotein</fullName>
    </recommendedName>
</protein>
<evidence type="ECO:0000313" key="1">
    <source>
        <dbReference type="EMBL" id="KEK19453.1"/>
    </source>
</evidence>
<comment type="caution">
    <text evidence="1">The sequence shown here is derived from an EMBL/GenBank/DDBJ whole genome shotgun (WGS) entry which is preliminary data.</text>
</comment>
<gene>
    <name evidence="1" type="ORF">BAMA_21915</name>
</gene>
<evidence type="ECO:0000313" key="2">
    <source>
        <dbReference type="Proteomes" id="UP000027822"/>
    </source>
</evidence>
<dbReference type="AlphaFoldDB" id="A0A073KB02"/>
<reference evidence="1 2" key="1">
    <citation type="submission" date="2014-06" db="EMBL/GenBank/DDBJ databases">
        <title>Draft genome sequence of Bacillus manliponensis JCM 15802 (MCCC 1A00708).</title>
        <authorList>
            <person name="Lai Q."/>
            <person name="Liu Y."/>
            <person name="Shao Z."/>
        </authorList>
    </citation>
    <scope>NUCLEOTIDE SEQUENCE [LARGE SCALE GENOMIC DNA]</scope>
    <source>
        <strain evidence="1 2">JCM 15802</strain>
    </source>
</reference>
<proteinExistence type="predicted"/>